<dbReference type="EMBL" id="JBHSJJ010000014">
    <property type="protein sequence ID" value="MFC4873952.1"/>
    <property type="molecule type" value="Genomic_DNA"/>
</dbReference>
<dbReference type="InterPro" id="IPR051202">
    <property type="entry name" value="Peptidase_C40"/>
</dbReference>
<dbReference type="PROSITE" id="PS51781">
    <property type="entry name" value="SH3B"/>
    <property type="match status" value="1"/>
</dbReference>
<organism evidence="7 8">
    <name type="scientific">Negadavirga shengliensis</name>
    <dbReference type="NCBI Taxonomy" id="1389218"/>
    <lineage>
        <taxon>Bacteria</taxon>
        <taxon>Pseudomonadati</taxon>
        <taxon>Bacteroidota</taxon>
        <taxon>Cytophagia</taxon>
        <taxon>Cytophagales</taxon>
        <taxon>Cyclobacteriaceae</taxon>
        <taxon>Negadavirga</taxon>
    </lineage>
</organism>
<dbReference type="InterPro" id="IPR041382">
    <property type="entry name" value="SH3_16"/>
</dbReference>
<dbReference type="InterPro" id="IPR000064">
    <property type="entry name" value="NLP_P60_dom"/>
</dbReference>
<dbReference type="PROSITE" id="PS51935">
    <property type="entry name" value="NLPC_P60"/>
    <property type="match status" value="1"/>
</dbReference>
<evidence type="ECO:0000256" key="1">
    <source>
        <dbReference type="ARBA" id="ARBA00007074"/>
    </source>
</evidence>
<dbReference type="Gene3D" id="3.90.1720.10">
    <property type="entry name" value="endopeptidase domain like (from Nostoc punctiforme)"/>
    <property type="match status" value="1"/>
</dbReference>
<dbReference type="RefSeq" id="WP_377067326.1">
    <property type="nucleotide sequence ID" value="NZ_JBHSJJ010000014.1"/>
</dbReference>
<evidence type="ECO:0000259" key="5">
    <source>
        <dbReference type="PROSITE" id="PS51781"/>
    </source>
</evidence>
<evidence type="ECO:0000256" key="4">
    <source>
        <dbReference type="ARBA" id="ARBA00022807"/>
    </source>
</evidence>
<dbReference type="SUPFAM" id="SSF82057">
    <property type="entry name" value="Prokaryotic SH3-related domain"/>
    <property type="match status" value="1"/>
</dbReference>
<evidence type="ECO:0000259" key="6">
    <source>
        <dbReference type="PROSITE" id="PS51935"/>
    </source>
</evidence>
<dbReference type="PANTHER" id="PTHR47053:SF1">
    <property type="entry name" value="MUREIN DD-ENDOPEPTIDASE MEPH-RELATED"/>
    <property type="match status" value="1"/>
</dbReference>
<protein>
    <submittedName>
        <fullName evidence="7">NlpC/P60 family protein</fullName>
    </submittedName>
</protein>
<evidence type="ECO:0000256" key="3">
    <source>
        <dbReference type="ARBA" id="ARBA00022801"/>
    </source>
</evidence>
<sequence length="390" mass="44191">MNTIRKAWSVLLFPILVSGCEPGNQQAEIKEEITHLQKKHAPDKRVALFEVEWKDGKLTGETDLPEAHLELLQRLDEKNIGYKDEIKVLPEPGLGNQTQALVTLSVANIRSQPKHSAELATQALMGTALKVLKKQDSWYLVQTPDKYISWVDAAGIHLMTATEMQRWVDVPKLVCTEMIAYVYQDDELNNKVSDITAGNILEMLGETPHSYTVMLPDGRKGHMKKTEGVTYENWVRTRLASDENLIRTAKDMMGAPYLWGGTSPKGVDCSGFTKTIYFLNGMVIPRDASQQVNEGEEIDHRKDWSQLQVGDLLFFGTPATESSPERVVHVGMWIGNKSFIHSRGRVRISSFDPGDENFDEYELNRYLRTKRIRNHASNNIFSVKDLTFLL</sequence>
<dbReference type="Pfam" id="PF00877">
    <property type="entry name" value="NLPC_P60"/>
    <property type="match status" value="1"/>
</dbReference>
<accession>A0ABV9T5E3</accession>
<comment type="caution">
    <text evidence="7">The sequence shown here is derived from an EMBL/GenBank/DDBJ whole genome shotgun (WGS) entry which is preliminary data.</text>
</comment>
<dbReference type="PROSITE" id="PS51257">
    <property type="entry name" value="PROKAR_LIPOPROTEIN"/>
    <property type="match status" value="1"/>
</dbReference>
<dbReference type="Gene3D" id="2.30.30.40">
    <property type="entry name" value="SH3 Domains"/>
    <property type="match status" value="2"/>
</dbReference>
<dbReference type="PANTHER" id="PTHR47053">
    <property type="entry name" value="MUREIN DD-ENDOPEPTIDASE MEPH-RELATED"/>
    <property type="match status" value="1"/>
</dbReference>
<dbReference type="InterPro" id="IPR003646">
    <property type="entry name" value="SH3-like_bac-type"/>
</dbReference>
<feature type="domain" description="SH3b" evidence="5">
    <location>
        <begin position="97"/>
        <end position="161"/>
    </location>
</feature>
<keyword evidence="8" id="KW-1185">Reference proteome</keyword>
<dbReference type="Proteomes" id="UP001595818">
    <property type="component" value="Unassembled WGS sequence"/>
</dbReference>
<keyword evidence="4" id="KW-0788">Thiol protease</keyword>
<evidence type="ECO:0000313" key="7">
    <source>
        <dbReference type="EMBL" id="MFC4873952.1"/>
    </source>
</evidence>
<evidence type="ECO:0000313" key="8">
    <source>
        <dbReference type="Proteomes" id="UP001595818"/>
    </source>
</evidence>
<keyword evidence="3" id="KW-0378">Hydrolase</keyword>
<dbReference type="InterPro" id="IPR038765">
    <property type="entry name" value="Papain-like_cys_pep_sf"/>
</dbReference>
<dbReference type="Pfam" id="PF18348">
    <property type="entry name" value="SH3_16"/>
    <property type="match status" value="1"/>
</dbReference>
<comment type="similarity">
    <text evidence="1">Belongs to the peptidase C40 family.</text>
</comment>
<proteinExistence type="inferred from homology"/>
<name>A0ABV9T5E3_9BACT</name>
<reference evidence="8" key="1">
    <citation type="journal article" date="2019" name="Int. J. Syst. Evol. Microbiol.">
        <title>The Global Catalogue of Microorganisms (GCM) 10K type strain sequencing project: providing services to taxonomists for standard genome sequencing and annotation.</title>
        <authorList>
            <consortium name="The Broad Institute Genomics Platform"/>
            <consortium name="The Broad Institute Genome Sequencing Center for Infectious Disease"/>
            <person name="Wu L."/>
            <person name="Ma J."/>
        </authorList>
    </citation>
    <scope>NUCLEOTIDE SEQUENCE [LARGE SCALE GENOMIC DNA]</scope>
    <source>
        <strain evidence="8">CGMCC 4.7466</strain>
    </source>
</reference>
<keyword evidence="2" id="KW-0645">Protease</keyword>
<evidence type="ECO:0000256" key="2">
    <source>
        <dbReference type="ARBA" id="ARBA00022670"/>
    </source>
</evidence>
<dbReference type="SUPFAM" id="SSF54001">
    <property type="entry name" value="Cysteine proteinases"/>
    <property type="match status" value="1"/>
</dbReference>
<gene>
    <name evidence="7" type="ORF">ACFPFU_19765</name>
</gene>
<feature type="domain" description="NlpC/P60" evidence="6">
    <location>
        <begin position="239"/>
        <end position="373"/>
    </location>
</feature>